<gene>
    <name evidence="1" type="ORF">MUN86_28130</name>
</gene>
<evidence type="ECO:0000313" key="2">
    <source>
        <dbReference type="Proteomes" id="UP000830401"/>
    </source>
</evidence>
<proteinExistence type="predicted"/>
<geneLocation type="plasmid" evidence="1 2">
    <name>unnamed5</name>
</geneLocation>
<keyword evidence="1" id="KW-0614">Plasmid</keyword>
<keyword evidence="2" id="KW-1185">Reference proteome</keyword>
<organism evidence="1 2">
    <name type="scientific">Hymenobacter volaticus</name>
    <dbReference type="NCBI Taxonomy" id="2932254"/>
    <lineage>
        <taxon>Bacteria</taxon>
        <taxon>Pseudomonadati</taxon>
        <taxon>Bacteroidota</taxon>
        <taxon>Cytophagia</taxon>
        <taxon>Cytophagales</taxon>
        <taxon>Hymenobacteraceae</taxon>
        <taxon>Hymenobacter</taxon>
    </lineage>
</organism>
<accession>A0ABY4GF82</accession>
<dbReference type="Gene3D" id="2.60.40.10">
    <property type="entry name" value="Immunoglobulins"/>
    <property type="match status" value="1"/>
</dbReference>
<name>A0ABY4GF82_9BACT</name>
<evidence type="ECO:0000313" key="1">
    <source>
        <dbReference type="EMBL" id="UOQ69512.1"/>
    </source>
</evidence>
<dbReference type="InterPro" id="IPR013783">
    <property type="entry name" value="Ig-like_fold"/>
</dbReference>
<reference evidence="1" key="1">
    <citation type="submission" date="2022-04" db="EMBL/GenBank/DDBJ databases">
        <title>Hymenobacter sp. isolated from the air.</title>
        <authorList>
            <person name="Won M."/>
            <person name="Lee C.-M."/>
            <person name="Woen H.-Y."/>
            <person name="Kwon S.-W."/>
        </authorList>
    </citation>
    <scope>NUCLEOTIDE SEQUENCE</scope>
    <source>
        <strain evidence="1">5420S-77</strain>
        <plasmid evidence="1">unnamed5</plasmid>
    </source>
</reference>
<protein>
    <submittedName>
        <fullName evidence="1">Uncharacterized protein</fullName>
    </submittedName>
</protein>
<dbReference type="Proteomes" id="UP000830401">
    <property type="component" value="Plasmid unnamed5"/>
</dbReference>
<sequence>MPSQPKVAVIELDKKAKPLVNSSLYKIGDDGQATKVFSGKIAPWGNYYKYNYVKFDFSSVKIPGIKSYRTKLLQPIVKSCSLAGGTSYSFAPFTSQMLHRIELAQYPIPMATAGHLGSGGIDWDGKGLIVKMEGDSITDLYYAKNLSGLCLQ</sequence>
<dbReference type="EMBL" id="CP095066">
    <property type="protein sequence ID" value="UOQ69512.1"/>
    <property type="molecule type" value="Genomic_DNA"/>
</dbReference>